<dbReference type="OrthoDB" id="9795306at2"/>
<name>A0A0P0D1V0_9FLAO</name>
<dbReference type="STRING" id="1736674.APS56_06920"/>
<dbReference type="Gene3D" id="3.30.530.20">
    <property type="match status" value="1"/>
</dbReference>
<dbReference type="PATRIC" id="fig|1736674.3.peg.1414"/>
<dbReference type="Pfam" id="PF08327">
    <property type="entry name" value="AHSA1"/>
    <property type="match status" value="1"/>
</dbReference>
<dbReference type="InterPro" id="IPR023393">
    <property type="entry name" value="START-like_dom_sf"/>
</dbReference>
<sequence length="166" mass="19627">MNKLHFEFLVNKKDNTLTIVREFNAERELVWDCYTKSELLEKWFTPKPLTAKTKMMDFKEGGYWLYAMIEPNGTEHWGRTDFTEIKPIDYYKSLDGFCDENGNLNPDMPRAKWHVSFLDLNEKSKVETIVTYNSLKDLETIIEMGMEDGLKSTLERLDELLINVRK</sequence>
<protein>
    <submittedName>
        <fullName evidence="3">ATPase</fullName>
    </submittedName>
</protein>
<accession>A0A0P0D1V0</accession>
<gene>
    <name evidence="3" type="ORF">APS56_06920</name>
</gene>
<organism evidence="3 4">
    <name type="scientific">Pseudalgibacter alginicilyticus</name>
    <dbReference type="NCBI Taxonomy" id="1736674"/>
    <lineage>
        <taxon>Bacteria</taxon>
        <taxon>Pseudomonadati</taxon>
        <taxon>Bacteroidota</taxon>
        <taxon>Flavobacteriia</taxon>
        <taxon>Flavobacteriales</taxon>
        <taxon>Flavobacteriaceae</taxon>
        <taxon>Pseudalgibacter</taxon>
    </lineage>
</organism>
<evidence type="ECO:0000313" key="3">
    <source>
        <dbReference type="EMBL" id="ALJ04867.1"/>
    </source>
</evidence>
<dbReference type="RefSeq" id="WP_054726433.1">
    <property type="nucleotide sequence ID" value="NZ_CP012898.1"/>
</dbReference>
<keyword evidence="4" id="KW-1185">Reference proteome</keyword>
<proteinExistence type="inferred from homology"/>
<dbReference type="Proteomes" id="UP000057981">
    <property type="component" value="Chromosome"/>
</dbReference>
<evidence type="ECO:0000256" key="1">
    <source>
        <dbReference type="ARBA" id="ARBA00006817"/>
    </source>
</evidence>
<evidence type="ECO:0000313" key="4">
    <source>
        <dbReference type="Proteomes" id="UP000057981"/>
    </source>
</evidence>
<feature type="domain" description="Activator of Hsp90 ATPase homologue 1/2-like C-terminal" evidence="2">
    <location>
        <begin position="24"/>
        <end position="161"/>
    </location>
</feature>
<evidence type="ECO:0000259" key="2">
    <source>
        <dbReference type="Pfam" id="PF08327"/>
    </source>
</evidence>
<dbReference type="EMBL" id="CP012898">
    <property type="protein sequence ID" value="ALJ04867.1"/>
    <property type="molecule type" value="Genomic_DNA"/>
</dbReference>
<dbReference type="SUPFAM" id="SSF55961">
    <property type="entry name" value="Bet v1-like"/>
    <property type="match status" value="1"/>
</dbReference>
<dbReference type="InterPro" id="IPR013538">
    <property type="entry name" value="ASHA1/2-like_C"/>
</dbReference>
<dbReference type="KEGG" id="ahz:APS56_06920"/>
<comment type="similarity">
    <text evidence="1">Belongs to the AHA1 family.</text>
</comment>
<dbReference type="CDD" id="cd07814">
    <property type="entry name" value="SRPBCC_CalC_Aha1-like"/>
    <property type="match status" value="1"/>
</dbReference>
<reference evidence="3 4" key="1">
    <citation type="submission" date="2015-10" db="EMBL/GenBank/DDBJ databases">
        <authorList>
            <person name="Gilbert D.G."/>
        </authorList>
    </citation>
    <scope>NUCLEOTIDE SEQUENCE [LARGE SCALE GENOMIC DNA]</scope>
    <source>
        <strain evidence="4">HZ-22</strain>
    </source>
</reference>
<dbReference type="AlphaFoldDB" id="A0A0P0D1V0"/>